<evidence type="ECO:0000256" key="2">
    <source>
        <dbReference type="ARBA" id="ARBA00022723"/>
    </source>
</evidence>
<dbReference type="GO" id="GO:0000463">
    <property type="term" value="P:maturation of LSU-rRNA from tricistronic rRNA transcript (SSU-rRNA, 5.8S rRNA, LSU-rRNA)"/>
    <property type="evidence" value="ECO:0007669"/>
    <property type="project" value="TreeGrafter"/>
</dbReference>
<accession>A0AAD7F3Y3</accession>
<protein>
    <recommendedName>
        <fullName evidence="9">HIT-type domain-containing protein</fullName>
    </recommendedName>
</protein>
<feature type="region of interest" description="Disordered" evidence="8">
    <location>
        <begin position="420"/>
        <end position="445"/>
    </location>
</feature>
<comment type="caution">
    <text evidence="10">The sequence shown here is derived from an EMBL/GenBank/DDBJ whole genome shotgun (WGS) entry which is preliminary data.</text>
</comment>
<evidence type="ECO:0000256" key="1">
    <source>
        <dbReference type="ARBA" id="ARBA00022553"/>
    </source>
</evidence>
<keyword evidence="4" id="KW-0862">Zinc</keyword>
<comment type="function">
    <text evidence="5">Required for box C/D snoRNAs accumulation involved in snoRNA processing, snoRNA transport to the nucleolus and ribosome biogenesis.</text>
</comment>
<dbReference type="GO" id="GO:0048254">
    <property type="term" value="P:snoRNA localization"/>
    <property type="evidence" value="ECO:0007669"/>
    <property type="project" value="TreeGrafter"/>
</dbReference>
<evidence type="ECO:0000256" key="6">
    <source>
        <dbReference type="ARBA" id="ARBA00049654"/>
    </source>
</evidence>
<feature type="region of interest" description="Disordered" evidence="8">
    <location>
        <begin position="97"/>
        <end position="131"/>
    </location>
</feature>
<evidence type="ECO:0000256" key="7">
    <source>
        <dbReference type="PROSITE-ProRule" id="PRU00453"/>
    </source>
</evidence>
<gene>
    <name evidence="10" type="ORF">DFH08DRAFT_981208</name>
</gene>
<evidence type="ECO:0000256" key="4">
    <source>
        <dbReference type="ARBA" id="ARBA00022833"/>
    </source>
</evidence>
<dbReference type="InterPro" id="IPR007529">
    <property type="entry name" value="Znf_HIT"/>
</dbReference>
<evidence type="ECO:0000259" key="9">
    <source>
        <dbReference type="PROSITE" id="PS51083"/>
    </source>
</evidence>
<feature type="compositionally biased region" description="Acidic residues" evidence="8">
    <location>
        <begin position="383"/>
        <end position="404"/>
    </location>
</feature>
<organism evidence="10 11">
    <name type="scientific">Mycena albidolilacea</name>
    <dbReference type="NCBI Taxonomy" id="1033008"/>
    <lineage>
        <taxon>Eukaryota</taxon>
        <taxon>Fungi</taxon>
        <taxon>Dikarya</taxon>
        <taxon>Basidiomycota</taxon>
        <taxon>Agaricomycotina</taxon>
        <taxon>Agaricomycetes</taxon>
        <taxon>Agaricomycetidae</taxon>
        <taxon>Agaricales</taxon>
        <taxon>Marasmiineae</taxon>
        <taxon>Mycenaceae</taxon>
        <taxon>Mycena</taxon>
    </lineage>
</organism>
<feature type="region of interest" description="Disordered" evidence="8">
    <location>
        <begin position="319"/>
        <end position="404"/>
    </location>
</feature>
<dbReference type="PANTHER" id="PTHR13483">
    <property type="entry name" value="BOX C_D SNORNA PROTEIN 1-RELATED"/>
    <property type="match status" value="1"/>
</dbReference>
<feature type="domain" description="HIT-type" evidence="9">
    <location>
        <begin position="15"/>
        <end position="49"/>
    </location>
</feature>
<evidence type="ECO:0000256" key="8">
    <source>
        <dbReference type="SAM" id="MobiDB-lite"/>
    </source>
</evidence>
<dbReference type="EMBL" id="JARIHO010000001">
    <property type="protein sequence ID" value="KAJ7368017.1"/>
    <property type="molecule type" value="Genomic_DNA"/>
</dbReference>
<evidence type="ECO:0000313" key="11">
    <source>
        <dbReference type="Proteomes" id="UP001218218"/>
    </source>
</evidence>
<dbReference type="Pfam" id="PF25790">
    <property type="entry name" value="BCD1"/>
    <property type="match status" value="1"/>
</dbReference>
<keyword evidence="1" id="KW-0597">Phosphoprotein</keyword>
<evidence type="ECO:0000256" key="5">
    <source>
        <dbReference type="ARBA" id="ARBA00049598"/>
    </source>
</evidence>
<feature type="compositionally biased region" description="Basic residues" evidence="8">
    <location>
        <begin position="110"/>
        <end position="119"/>
    </location>
</feature>
<dbReference type="GO" id="GO:0008270">
    <property type="term" value="F:zinc ion binding"/>
    <property type="evidence" value="ECO:0007669"/>
    <property type="project" value="UniProtKB-UniRule"/>
</dbReference>
<dbReference type="GO" id="GO:0070761">
    <property type="term" value="C:pre-snoRNP complex"/>
    <property type="evidence" value="ECO:0007669"/>
    <property type="project" value="TreeGrafter"/>
</dbReference>
<keyword evidence="2" id="KW-0479">Metal-binding</keyword>
<dbReference type="GO" id="GO:0005634">
    <property type="term" value="C:nucleus"/>
    <property type="evidence" value="ECO:0007669"/>
    <property type="project" value="TreeGrafter"/>
</dbReference>
<dbReference type="InterPro" id="IPR057721">
    <property type="entry name" value="BCD1_alpha/beta"/>
</dbReference>
<comment type="similarity">
    <text evidence="6">Belongs to the BCD1 family.</text>
</comment>
<evidence type="ECO:0000256" key="3">
    <source>
        <dbReference type="ARBA" id="ARBA00022771"/>
    </source>
</evidence>
<evidence type="ECO:0000313" key="10">
    <source>
        <dbReference type="EMBL" id="KAJ7368017.1"/>
    </source>
</evidence>
<proteinExistence type="inferred from homology"/>
<keyword evidence="11" id="KW-1185">Reference proteome</keyword>
<reference evidence="10" key="1">
    <citation type="submission" date="2023-03" db="EMBL/GenBank/DDBJ databases">
        <title>Massive genome expansion in bonnet fungi (Mycena s.s.) driven by repeated elements and novel gene families across ecological guilds.</title>
        <authorList>
            <consortium name="Lawrence Berkeley National Laboratory"/>
            <person name="Harder C.B."/>
            <person name="Miyauchi S."/>
            <person name="Viragh M."/>
            <person name="Kuo A."/>
            <person name="Thoen E."/>
            <person name="Andreopoulos B."/>
            <person name="Lu D."/>
            <person name="Skrede I."/>
            <person name="Drula E."/>
            <person name="Henrissat B."/>
            <person name="Morin E."/>
            <person name="Kohler A."/>
            <person name="Barry K."/>
            <person name="LaButti K."/>
            <person name="Morin E."/>
            <person name="Salamov A."/>
            <person name="Lipzen A."/>
            <person name="Mereny Z."/>
            <person name="Hegedus B."/>
            <person name="Baldrian P."/>
            <person name="Stursova M."/>
            <person name="Weitz H."/>
            <person name="Taylor A."/>
            <person name="Grigoriev I.V."/>
            <person name="Nagy L.G."/>
            <person name="Martin F."/>
            <person name="Kauserud H."/>
        </authorList>
    </citation>
    <scope>NUCLEOTIDE SEQUENCE</scope>
    <source>
        <strain evidence="10">CBHHK002</strain>
    </source>
</reference>
<dbReference type="PROSITE" id="PS51083">
    <property type="entry name" value="ZF_HIT"/>
    <property type="match status" value="1"/>
</dbReference>
<sequence length="445" mass="48357">MDAESSSSAAPRALCNVCNHRYAIYTCPRCAARTCSLPCSTTHKARTACSGQRNKAAYVPMNRYGWGTMMDDYAYLEDVGRRVGDWGGEIARGKFQAGAGAGAAGDRGGRGRGRGRGRARGGGGGGGGRTKRDVLRMQLEARDIEMHILPPGMERHKTNQSTWDAKNQTALLTIEFKIHPAPDPLALPSQPPDPPHTLLTHRNSLETPLRTLLQTHVADRKEGAVPAWVRALVCPDPSPDSDPVAWPPPHCVMAAPAAIDTAAAFSNRAQKKQQQRPYYRLDCAKSLAELLRHTQFVEFPTIEVWEEFRGTVVDAAGAVTQASQDDDEQGRAPKRRRLDRKGGKKIAGLLGGYGSSSEDGENSEGKPQPRQNGLDMLGKYEGSDGEGDGEPMQEDVLVDSDAEEQVELDAAALLELVRKARGDENWTPQLGEDDLVDWGDSDHET</sequence>
<dbReference type="Proteomes" id="UP001218218">
    <property type="component" value="Unassembled WGS sequence"/>
</dbReference>
<dbReference type="InterPro" id="IPR051639">
    <property type="entry name" value="BCD1"/>
</dbReference>
<keyword evidence="3 7" id="KW-0863">Zinc-finger</keyword>
<dbReference type="Gene3D" id="3.30.60.190">
    <property type="match status" value="1"/>
</dbReference>
<dbReference type="AlphaFoldDB" id="A0AAD7F3Y3"/>
<name>A0AAD7F3Y3_9AGAR</name>
<dbReference type="SUPFAM" id="SSF144232">
    <property type="entry name" value="HIT/MYND zinc finger-like"/>
    <property type="match status" value="1"/>
</dbReference>
<feature type="compositionally biased region" description="Basic residues" evidence="8">
    <location>
        <begin position="332"/>
        <end position="344"/>
    </location>
</feature>
<dbReference type="Pfam" id="PF04438">
    <property type="entry name" value="zf-HIT"/>
    <property type="match status" value="1"/>
</dbReference>
<dbReference type="CDD" id="cd23023">
    <property type="entry name" value="zf-HIT_BCD1"/>
    <property type="match status" value="1"/>
</dbReference>
<dbReference type="GO" id="GO:0000492">
    <property type="term" value="P:box C/D snoRNP assembly"/>
    <property type="evidence" value="ECO:0007669"/>
    <property type="project" value="TreeGrafter"/>
</dbReference>
<dbReference type="PANTHER" id="PTHR13483:SF3">
    <property type="entry name" value="BOX C_D SNORNA PROTEIN 1"/>
    <property type="match status" value="1"/>
</dbReference>